<evidence type="ECO:0000313" key="3">
    <source>
        <dbReference type="Proteomes" id="UP000526184"/>
    </source>
</evidence>
<dbReference type="Proteomes" id="UP000526184">
    <property type="component" value="Unassembled WGS sequence"/>
</dbReference>
<gene>
    <name evidence="2" type="primary">yaaA</name>
    <name evidence="2" type="ORF">HP397_00360</name>
</gene>
<evidence type="ECO:0000256" key="1">
    <source>
        <dbReference type="HAMAP-Rule" id="MF_00652"/>
    </source>
</evidence>
<dbReference type="EMBL" id="JABMKT010000001">
    <property type="protein sequence ID" value="NYV27279.1"/>
    <property type="molecule type" value="Genomic_DNA"/>
</dbReference>
<dbReference type="HAMAP" id="MF_00652">
    <property type="entry name" value="UPF0246"/>
    <property type="match status" value="1"/>
</dbReference>
<sequence>MKILIPTAKQMKERKEVEKKGISDKSRKVLLSILKVEDLAKFFKIKNEQAIVERKRFEDIKNNRSKEYCALELFDGLMYRNIKRDNLNEVEKKYLKNIFITSSFYGIINVLDNISPHRLDFLNNLDVEGESLKKFWQNEYDDALKNEEIILSLLSSEFEEVFSKEIREKMYKVVFKDNGKIHSTISKKARGMFITKMMEENILDIEEIENIEFEGYKLKEKKERLYIFER</sequence>
<reference evidence="2 3" key="1">
    <citation type="submission" date="2020-05" db="EMBL/GenBank/DDBJ databases">
        <title>Streptobacillus felis strain LHL191014123.</title>
        <authorList>
            <person name="Fawzy A."/>
            <person name="Rau J."/>
            <person name="Risse K."/>
            <person name="Schauerte N."/>
            <person name="Geiger C."/>
            <person name="Blom J."/>
            <person name="Imirzalioglu C."/>
            <person name="Falgenhauer J."/>
            <person name="Bach A."/>
            <person name="Herden C."/>
            <person name="Eisenberg T."/>
        </authorList>
    </citation>
    <scope>NUCLEOTIDE SEQUENCE [LARGE SCALE GENOMIC DNA]</scope>
    <source>
        <strain evidence="2 3">LHL191014123</strain>
    </source>
</reference>
<name>A0A7Z0PDI5_9FUSO</name>
<protein>
    <recommendedName>
        <fullName evidence="1">UPF0246 protein HP397_00360</fullName>
    </recommendedName>
</protein>
<keyword evidence="3" id="KW-1185">Reference proteome</keyword>
<dbReference type="InterPro" id="IPR005583">
    <property type="entry name" value="YaaA"/>
</dbReference>
<organism evidence="2 3">
    <name type="scientific">Streptobacillus felis</name>
    <dbReference type="NCBI Taxonomy" id="1384509"/>
    <lineage>
        <taxon>Bacteria</taxon>
        <taxon>Fusobacteriati</taxon>
        <taxon>Fusobacteriota</taxon>
        <taxon>Fusobacteriia</taxon>
        <taxon>Fusobacteriales</taxon>
        <taxon>Leptotrichiaceae</taxon>
        <taxon>Streptobacillus</taxon>
    </lineage>
</organism>
<comment type="caution">
    <text evidence="2">The sequence shown here is derived from an EMBL/GenBank/DDBJ whole genome shotgun (WGS) entry which is preliminary data.</text>
</comment>
<dbReference type="AlphaFoldDB" id="A0A7Z0PDI5"/>
<dbReference type="PANTHER" id="PTHR30283">
    <property type="entry name" value="PEROXIDE STRESS RESPONSE PROTEIN YAAA"/>
    <property type="match status" value="1"/>
</dbReference>
<accession>A0A7Z0PDI5</accession>
<dbReference type="OrthoDB" id="9777133at2"/>
<dbReference type="NCBIfam" id="NF002543">
    <property type="entry name" value="PRK02101.1-4"/>
    <property type="match status" value="1"/>
</dbReference>
<evidence type="ECO:0000313" key="2">
    <source>
        <dbReference type="EMBL" id="NYV27279.1"/>
    </source>
</evidence>
<dbReference type="GO" id="GO:0005829">
    <property type="term" value="C:cytosol"/>
    <property type="evidence" value="ECO:0007669"/>
    <property type="project" value="TreeGrafter"/>
</dbReference>
<dbReference type="PANTHER" id="PTHR30283:SF4">
    <property type="entry name" value="PEROXIDE STRESS RESISTANCE PROTEIN YAAA"/>
    <property type="match status" value="1"/>
</dbReference>
<dbReference type="Pfam" id="PF03883">
    <property type="entry name" value="H2O2_YaaD"/>
    <property type="match status" value="1"/>
</dbReference>
<proteinExistence type="inferred from homology"/>
<comment type="similarity">
    <text evidence="1">Belongs to the UPF0246 family.</text>
</comment>
<dbReference type="RefSeq" id="WP_067321137.1">
    <property type="nucleotide sequence ID" value="NZ_CBCRWS010000001.1"/>
</dbReference>
<dbReference type="GO" id="GO:0033194">
    <property type="term" value="P:response to hydroperoxide"/>
    <property type="evidence" value="ECO:0007669"/>
    <property type="project" value="TreeGrafter"/>
</dbReference>